<feature type="chain" id="PRO_5011789449" evidence="1">
    <location>
        <begin position="20"/>
        <end position="266"/>
    </location>
</feature>
<proteinExistence type="predicted"/>
<accession>A0A1H9IAK3</accession>
<evidence type="ECO:0000259" key="2">
    <source>
        <dbReference type="Pfam" id="PF18962"/>
    </source>
</evidence>
<feature type="domain" description="Secretion system C-terminal sorting" evidence="2">
    <location>
        <begin position="193"/>
        <end position="264"/>
    </location>
</feature>
<keyword evidence="4" id="KW-1185">Reference proteome</keyword>
<sequence>MKYLIYLLLLIPATGQACSCFYIEHFCDYAASYYEWSGEDVTIVRAQFVEYRLAGGGYAPLYDVKVREVISGTAEVGRTYSLLGQDGGNCNGPINSLNEGAEYIIIFVNRDGFFSSYSNIDLSANPYPVRDFPGCGPSALHVTGRIVNGKIAEGTSRAPFSAFKNQLAQCIGPDVIISDAEPNYPKFIDATIAPNPTSESFRVLFEPTPIGIVDLYDINGRLISREDLGNREISEHTVNVSQLPAGVYLLVMETDGIRIKKRVVVR</sequence>
<dbReference type="NCBIfam" id="TIGR04183">
    <property type="entry name" value="Por_Secre_tail"/>
    <property type="match status" value="1"/>
</dbReference>
<dbReference type="RefSeq" id="WP_090169445.1">
    <property type="nucleotide sequence ID" value="NZ_FOFB01000014.1"/>
</dbReference>
<dbReference type="OrthoDB" id="1493227at2"/>
<dbReference type="Proteomes" id="UP000199021">
    <property type="component" value="Unassembled WGS sequence"/>
</dbReference>
<evidence type="ECO:0000313" key="3">
    <source>
        <dbReference type="EMBL" id="SEQ71445.1"/>
    </source>
</evidence>
<keyword evidence="1" id="KW-0732">Signal</keyword>
<organism evidence="3 4">
    <name type="scientific">Neolewinella agarilytica</name>
    <dbReference type="NCBI Taxonomy" id="478744"/>
    <lineage>
        <taxon>Bacteria</taxon>
        <taxon>Pseudomonadati</taxon>
        <taxon>Bacteroidota</taxon>
        <taxon>Saprospiria</taxon>
        <taxon>Saprospirales</taxon>
        <taxon>Lewinellaceae</taxon>
        <taxon>Neolewinella</taxon>
    </lineage>
</organism>
<gene>
    <name evidence="3" type="ORF">SAMN05444359_114108</name>
</gene>
<protein>
    <submittedName>
        <fullName evidence="3">Por secretion system C-terminal sorting domain-containing protein</fullName>
    </submittedName>
</protein>
<name>A0A1H9IAK3_9BACT</name>
<evidence type="ECO:0000313" key="4">
    <source>
        <dbReference type="Proteomes" id="UP000199021"/>
    </source>
</evidence>
<dbReference type="EMBL" id="FOFB01000014">
    <property type="protein sequence ID" value="SEQ71445.1"/>
    <property type="molecule type" value="Genomic_DNA"/>
</dbReference>
<dbReference type="InterPro" id="IPR026444">
    <property type="entry name" value="Secre_tail"/>
</dbReference>
<dbReference type="Pfam" id="PF18962">
    <property type="entry name" value="Por_Secre_tail"/>
    <property type="match status" value="1"/>
</dbReference>
<reference evidence="4" key="1">
    <citation type="submission" date="2016-10" db="EMBL/GenBank/DDBJ databases">
        <authorList>
            <person name="Varghese N."/>
            <person name="Submissions S."/>
        </authorList>
    </citation>
    <scope>NUCLEOTIDE SEQUENCE [LARGE SCALE GENOMIC DNA]</scope>
    <source>
        <strain evidence="4">DSM 24740</strain>
    </source>
</reference>
<dbReference type="STRING" id="478744.SAMN05444359_114108"/>
<feature type="signal peptide" evidence="1">
    <location>
        <begin position="1"/>
        <end position="19"/>
    </location>
</feature>
<dbReference type="AlphaFoldDB" id="A0A1H9IAK3"/>
<dbReference type="PROSITE" id="PS51257">
    <property type="entry name" value="PROKAR_LIPOPROTEIN"/>
    <property type="match status" value="1"/>
</dbReference>
<evidence type="ECO:0000256" key="1">
    <source>
        <dbReference type="SAM" id="SignalP"/>
    </source>
</evidence>
<dbReference type="InParanoid" id="A0A1H9IAK3"/>